<proteinExistence type="predicted"/>
<evidence type="ECO:0000256" key="2">
    <source>
        <dbReference type="SAM" id="SignalP"/>
    </source>
</evidence>
<organism evidence="3 4">
    <name type="scientific">Rubrivivax gelatinosus</name>
    <name type="common">Rhodocyclus gelatinosus</name>
    <name type="synonym">Rhodopseudomonas gelatinosa</name>
    <dbReference type="NCBI Taxonomy" id="28068"/>
    <lineage>
        <taxon>Bacteria</taxon>
        <taxon>Pseudomonadati</taxon>
        <taxon>Pseudomonadota</taxon>
        <taxon>Betaproteobacteria</taxon>
        <taxon>Burkholderiales</taxon>
        <taxon>Sphaerotilaceae</taxon>
        <taxon>Rubrivivax</taxon>
    </lineage>
</organism>
<dbReference type="SUPFAM" id="SSF46626">
    <property type="entry name" value="Cytochrome c"/>
    <property type="match status" value="1"/>
</dbReference>
<evidence type="ECO:0000313" key="3">
    <source>
        <dbReference type="EMBL" id="TCP05178.1"/>
    </source>
</evidence>
<sequence>MNCRPALPALLLAAVPAFAQDTLPPLPANRGALLYDTHCVACHTTQMHWRDKRIATDWDSLKAQVRRWQATAHLGWSEDDVDAVARHLDERIYRFGAPGRRAAAPHGGSEPDRGTRIGFGAHANAAPLVAGGDLSRGT</sequence>
<dbReference type="GO" id="GO:0020037">
    <property type="term" value="F:heme binding"/>
    <property type="evidence" value="ECO:0007669"/>
    <property type="project" value="InterPro"/>
</dbReference>
<protein>
    <recommendedName>
        <fullName evidence="5">Cytochrome c domain-containing protein</fullName>
    </recommendedName>
</protein>
<dbReference type="GO" id="GO:0009055">
    <property type="term" value="F:electron transfer activity"/>
    <property type="evidence" value="ECO:0007669"/>
    <property type="project" value="InterPro"/>
</dbReference>
<name>A0A4V2SHI0_RUBGE</name>
<feature type="signal peptide" evidence="2">
    <location>
        <begin position="1"/>
        <end position="19"/>
    </location>
</feature>
<reference evidence="3 4" key="1">
    <citation type="submission" date="2019-03" db="EMBL/GenBank/DDBJ databases">
        <title>Genomic Encyclopedia of Type Strains, Phase IV (KMG-IV): sequencing the most valuable type-strain genomes for metagenomic binning, comparative biology and taxonomic classification.</title>
        <authorList>
            <person name="Goeker M."/>
        </authorList>
    </citation>
    <scope>NUCLEOTIDE SEQUENCE [LARGE SCALE GENOMIC DNA]</scope>
    <source>
        <strain evidence="3 4">DSM 1709</strain>
    </source>
</reference>
<gene>
    <name evidence="3" type="ORF">EV684_10150</name>
</gene>
<comment type="caution">
    <text evidence="3">The sequence shown here is derived from an EMBL/GenBank/DDBJ whole genome shotgun (WGS) entry which is preliminary data.</text>
</comment>
<dbReference type="AlphaFoldDB" id="A0A4V2SHI0"/>
<evidence type="ECO:0000256" key="1">
    <source>
        <dbReference type="SAM" id="MobiDB-lite"/>
    </source>
</evidence>
<dbReference type="EMBL" id="SLXD01000001">
    <property type="protein sequence ID" value="TCP05178.1"/>
    <property type="molecule type" value="Genomic_DNA"/>
</dbReference>
<dbReference type="Proteomes" id="UP000295106">
    <property type="component" value="Unassembled WGS sequence"/>
</dbReference>
<feature type="chain" id="PRO_5020257374" description="Cytochrome c domain-containing protein" evidence="2">
    <location>
        <begin position="20"/>
        <end position="138"/>
    </location>
</feature>
<evidence type="ECO:0000313" key="4">
    <source>
        <dbReference type="Proteomes" id="UP000295106"/>
    </source>
</evidence>
<dbReference type="RefSeq" id="WP_242478642.1">
    <property type="nucleotide sequence ID" value="NZ_CP181386.1"/>
</dbReference>
<evidence type="ECO:0008006" key="5">
    <source>
        <dbReference type="Google" id="ProtNLM"/>
    </source>
</evidence>
<dbReference type="GeneID" id="99686777"/>
<keyword evidence="2" id="KW-0732">Signal</keyword>
<dbReference type="InterPro" id="IPR036909">
    <property type="entry name" value="Cyt_c-like_dom_sf"/>
</dbReference>
<accession>A0A4V2SHI0</accession>
<feature type="region of interest" description="Disordered" evidence="1">
    <location>
        <begin position="99"/>
        <end position="118"/>
    </location>
</feature>
<feature type="compositionally biased region" description="Low complexity" evidence="1">
    <location>
        <begin position="99"/>
        <end position="108"/>
    </location>
</feature>